<evidence type="ECO:0008006" key="3">
    <source>
        <dbReference type="Google" id="ProtNLM"/>
    </source>
</evidence>
<dbReference type="Proteomes" id="UP000219193">
    <property type="component" value="Unassembled WGS sequence"/>
</dbReference>
<proteinExistence type="predicted"/>
<evidence type="ECO:0000313" key="2">
    <source>
        <dbReference type="Proteomes" id="UP000219193"/>
    </source>
</evidence>
<name>A0A285X3S8_9FLAO</name>
<dbReference type="EMBL" id="OCMF01000001">
    <property type="protein sequence ID" value="SOC79646.1"/>
    <property type="molecule type" value="Genomic_DNA"/>
</dbReference>
<keyword evidence="2" id="KW-1185">Reference proteome</keyword>
<gene>
    <name evidence="1" type="ORF">SAMN06296241_1177</name>
</gene>
<reference evidence="2" key="1">
    <citation type="submission" date="2017-09" db="EMBL/GenBank/DDBJ databases">
        <authorList>
            <person name="Varghese N."/>
            <person name="Submissions S."/>
        </authorList>
    </citation>
    <scope>NUCLEOTIDE SEQUENCE [LARGE SCALE GENOMIC DNA]</scope>
    <source>
        <strain evidence="2">CGMCC 1.12641</strain>
    </source>
</reference>
<organism evidence="1 2">
    <name type="scientific">Salinimicrobium sediminis</name>
    <dbReference type="NCBI Taxonomy" id="1343891"/>
    <lineage>
        <taxon>Bacteria</taxon>
        <taxon>Pseudomonadati</taxon>
        <taxon>Bacteroidota</taxon>
        <taxon>Flavobacteriia</taxon>
        <taxon>Flavobacteriales</taxon>
        <taxon>Flavobacteriaceae</taxon>
        <taxon>Salinimicrobium</taxon>
    </lineage>
</organism>
<evidence type="ECO:0000313" key="1">
    <source>
        <dbReference type="EMBL" id="SOC79646.1"/>
    </source>
</evidence>
<protein>
    <recommendedName>
        <fullName evidence="3">DUF2281 domain-containing protein</fullName>
    </recommendedName>
</protein>
<accession>A0A285X3S8</accession>
<sequence>MEPNIKIKIVKLLDEMPEDLLKEVYIVLENYVEEKPNKLKLSRNLNKILEEDQNLLQRLSK</sequence>
<dbReference type="AlphaFoldDB" id="A0A285X3S8"/>